<evidence type="ECO:0000256" key="6">
    <source>
        <dbReference type="ARBA" id="ARBA00023136"/>
    </source>
</evidence>
<evidence type="ECO:0000256" key="4">
    <source>
        <dbReference type="ARBA" id="ARBA00022692"/>
    </source>
</evidence>
<comment type="similarity">
    <text evidence="2">Belongs to the CPA3 antiporters (TC 2.A.63) subunit E family.</text>
</comment>
<dbReference type="STRING" id="768671.ThimaDRAFT_2823"/>
<dbReference type="Pfam" id="PF01899">
    <property type="entry name" value="MNHE"/>
    <property type="match status" value="1"/>
</dbReference>
<dbReference type="GO" id="GO:0008324">
    <property type="term" value="F:monoatomic cation transmembrane transporter activity"/>
    <property type="evidence" value="ECO:0007669"/>
    <property type="project" value="InterPro"/>
</dbReference>
<evidence type="ECO:0000313" key="9">
    <source>
        <dbReference type="Proteomes" id="UP000005459"/>
    </source>
</evidence>
<dbReference type="AlphaFoldDB" id="F9UD20"/>
<evidence type="ECO:0000256" key="5">
    <source>
        <dbReference type="ARBA" id="ARBA00022989"/>
    </source>
</evidence>
<evidence type="ECO:0000256" key="2">
    <source>
        <dbReference type="ARBA" id="ARBA00006228"/>
    </source>
</evidence>
<accession>F9UD20</accession>
<proteinExistence type="inferred from homology"/>
<keyword evidence="5 7" id="KW-1133">Transmembrane helix</keyword>
<keyword evidence="4 7" id="KW-0812">Transmembrane</keyword>
<dbReference type="GO" id="GO:0005886">
    <property type="term" value="C:plasma membrane"/>
    <property type="evidence" value="ECO:0007669"/>
    <property type="project" value="UniProtKB-SubCell"/>
</dbReference>
<dbReference type="EMBL" id="AFWV01000009">
    <property type="protein sequence ID" value="EGV17764.1"/>
    <property type="molecule type" value="Genomic_DNA"/>
</dbReference>
<keyword evidence="6 7" id="KW-0472">Membrane</keyword>
<comment type="subcellular location">
    <subcellularLocation>
        <location evidence="1">Cell membrane</location>
        <topology evidence="1">Multi-pass membrane protein</topology>
    </subcellularLocation>
</comment>
<organism evidence="8 9">
    <name type="scientific">Thiocapsa marina 5811</name>
    <dbReference type="NCBI Taxonomy" id="768671"/>
    <lineage>
        <taxon>Bacteria</taxon>
        <taxon>Pseudomonadati</taxon>
        <taxon>Pseudomonadota</taxon>
        <taxon>Gammaproteobacteria</taxon>
        <taxon>Chromatiales</taxon>
        <taxon>Chromatiaceae</taxon>
        <taxon>Thiocapsa</taxon>
    </lineage>
</organism>
<name>F9UD20_9GAMM</name>
<dbReference type="eggNOG" id="COG1863">
    <property type="taxonomic scope" value="Bacteria"/>
</dbReference>
<evidence type="ECO:0000313" key="8">
    <source>
        <dbReference type="EMBL" id="EGV17764.1"/>
    </source>
</evidence>
<keyword evidence="9" id="KW-1185">Reference proteome</keyword>
<keyword evidence="3" id="KW-1003">Cell membrane</keyword>
<sequence>MGRYVIRSAVLRWAGFLLFWLLLAAPDLGAPVIDILVDLLVGLMAAAVAAWTSLRLLPPTPGSLRYGALLRLAARVLRNSVVSGFSLLPRVFGPRLSIAPGYLSYPVRLAPGPARAVFGALTSVVPGTLSVGTDRDGALIYHCLDVSQPVAEDLAIDETLLIETLGNKPEARDAVPRRKGEARA</sequence>
<dbReference type="OrthoDB" id="7852837at2"/>
<reference evidence="8 9" key="1">
    <citation type="submission" date="2011-06" db="EMBL/GenBank/DDBJ databases">
        <title>The draft genome of Thiocapsa marina 5811.</title>
        <authorList>
            <consortium name="US DOE Joint Genome Institute (JGI-PGF)"/>
            <person name="Lucas S."/>
            <person name="Han J."/>
            <person name="Cheng J.-F."/>
            <person name="Goodwin L."/>
            <person name="Pitluck S."/>
            <person name="Peters L."/>
            <person name="Land M.L."/>
            <person name="Hauser L."/>
            <person name="Vogl K."/>
            <person name="Liu Z."/>
            <person name="Imhoff J."/>
            <person name="Thiel V."/>
            <person name="Frigaard N.-U."/>
            <person name="Bryant D."/>
            <person name="Woyke T.J."/>
        </authorList>
    </citation>
    <scope>NUCLEOTIDE SEQUENCE [LARGE SCALE GENOMIC DNA]</scope>
    <source>
        <strain evidence="8 9">5811</strain>
    </source>
</reference>
<dbReference type="PANTHER" id="PTHR34584">
    <property type="entry name" value="NA(+)/H(+) ANTIPORTER SUBUNIT E1"/>
    <property type="match status" value="1"/>
</dbReference>
<evidence type="ECO:0000256" key="3">
    <source>
        <dbReference type="ARBA" id="ARBA00022475"/>
    </source>
</evidence>
<dbReference type="Proteomes" id="UP000005459">
    <property type="component" value="Unassembled WGS sequence"/>
</dbReference>
<dbReference type="PANTHER" id="PTHR34584:SF1">
    <property type="entry name" value="NA(+)_H(+) ANTIPORTER SUBUNIT E1"/>
    <property type="match status" value="1"/>
</dbReference>
<gene>
    <name evidence="8" type="ORF">ThimaDRAFT_2823</name>
</gene>
<dbReference type="InterPro" id="IPR002758">
    <property type="entry name" value="Cation_antiport_E"/>
</dbReference>
<feature type="transmembrane region" description="Helical" evidence="7">
    <location>
        <begin position="39"/>
        <end position="57"/>
    </location>
</feature>
<evidence type="ECO:0000256" key="1">
    <source>
        <dbReference type="ARBA" id="ARBA00004651"/>
    </source>
</evidence>
<protein>
    <recommendedName>
        <fullName evidence="10">Cation antiporter</fullName>
    </recommendedName>
</protein>
<evidence type="ECO:0008006" key="10">
    <source>
        <dbReference type="Google" id="ProtNLM"/>
    </source>
</evidence>
<evidence type="ECO:0000256" key="7">
    <source>
        <dbReference type="SAM" id="Phobius"/>
    </source>
</evidence>